<dbReference type="EMBL" id="MWLD01000048">
    <property type="protein sequence ID" value="OOV33983.1"/>
    <property type="molecule type" value="Genomic_DNA"/>
</dbReference>
<dbReference type="Proteomes" id="UP000242636">
    <property type="component" value="Unassembled WGS sequence"/>
</dbReference>
<accession>A0A1T1D031</accession>
<feature type="region of interest" description="Disordered" evidence="1">
    <location>
        <begin position="1"/>
        <end position="37"/>
    </location>
</feature>
<reference evidence="3 4" key="1">
    <citation type="submission" date="2017-02" db="EMBL/GenBank/DDBJ databases">
        <title>Draft Genome Sequences of 'Candidatus Synechococcus spongiarum', Cyanobacterial Symbionts of the Mediterranean Sponge Aplysina aerophoba from two locations.</title>
        <authorList>
            <person name="Slaby B.M."/>
            <person name="Hentschel U."/>
        </authorList>
    </citation>
    <scope>NUCLEOTIDE SEQUENCE [LARGE SCALE GENOMIC DNA]</scope>
    <source>
        <strain evidence="3">LMB bulk15M</strain>
    </source>
</reference>
<evidence type="ECO:0000313" key="4">
    <source>
        <dbReference type="Proteomes" id="UP000242636"/>
    </source>
</evidence>
<gene>
    <name evidence="3" type="ORF">BV61_03835</name>
</gene>
<dbReference type="Pfam" id="PF01385">
    <property type="entry name" value="OrfB_IS605"/>
    <property type="match status" value="1"/>
</dbReference>
<proteinExistence type="predicted"/>
<evidence type="ECO:0000256" key="1">
    <source>
        <dbReference type="SAM" id="MobiDB-lite"/>
    </source>
</evidence>
<protein>
    <recommendedName>
        <fullName evidence="2">Probable transposase IS891/IS1136/IS1341 domain-containing protein</fullName>
    </recommendedName>
</protein>
<feature type="domain" description="Probable transposase IS891/IS1136/IS1341" evidence="2">
    <location>
        <begin position="19"/>
        <end position="87"/>
    </location>
</feature>
<dbReference type="AlphaFoldDB" id="A0A1T1D031"/>
<name>A0A1T1D031_9SYNE</name>
<dbReference type="InterPro" id="IPR001959">
    <property type="entry name" value="Transposase"/>
</dbReference>
<evidence type="ECO:0000313" key="3">
    <source>
        <dbReference type="EMBL" id="OOV33983.1"/>
    </source>
</evidence>
<feature type="non-terminal residue" evidence="3">
    <location>
        <position position="90"/>
    </location>
</feature>
<comment type="caution">
    <text evidence="3">The sequence shown here is derived from an EMBL/GenBank/DDBJ whole genome shotgun (WGS) entry which is preliminary data.</text>
</comment>
<feature type="compositionally biased region" description="Basic residues" evidence="1">
    <location>
        <begin position="25"/>
        <end position="37"/>
    </location>
</feature>
<sequence>MVYSDGASEIHRQPQPTLEQTGLKRAQRKLARRKKISSRRQIKLRIGKLHRKIRNIGNTWGHRLTRAIASQARLLVLEKLYPQGMTASAT</sequence>
<organism evidence="3 4">
    <name type="scientific">Candidatus Synechococcus spongiarum LMB bulk15M</name>
    <dbReference type="NCBI Taxonomy" id="1943582"/>
    <lineage>
        <taxon>Bacteria</taxon>
        <taxon>Bacillati</taxon>
        <taxon>Cyanobacteriota</taxon>
        <taxon>Cyanophyceae</taxon>
        <taxon>Synechococcales</taxon>
        <taxon>Synechococcaceae</taxon>
        <taxon>Synechococcus</taxon>
    </lineage>
</organism>
<keyword evidence="4" id="KW-1185">Reference proteome</keyword>
<evidence type="ECO:0000259" key="2">
    <source>
        <dbReference type="Pfam" id="PF01385"/>
    </source>
</evidence>